<dbReference type="Pfam" id="PF13545">
    <property type="entry name" value="HTH_Crp_2"/>
    <property type="match status" value="1"/>
</dbReference>
<dbReference type="GO" id="GO:0005829">
    <property type="term" value="C:cytosol"/>
    <property type="evidence" value="ECO:0007669"/>
    <property type="project" value="TreeGrafter"/>
</dbReference>
<accession>Q0K1U2</accession>
<dbReference type="HOGENOM" id="CLU_075053_3_4_4"/>
<feature type="domain" description="Cyclic nucleotide-binding" evidence="5">
    <location>
        <begin position="37"/>
        <end position="140"/>
    </location>
</feature>
<dbReference type="PROSITE" id="PS51063">
    <property type="entry name" value="HTH_CRP_2"/>
    <property type="match status" value="1"/>
</dbReference>
<dbReference type="GO" id="GO:0003677">
    <property type="term" value="F:DNA binding"/>
    <property type="evidence" value="ECO:0007669"/>
    <property type="project" value="UniProtKB-KW"/>
</dbReference>
<dbReference type="KEGG" id="reh:H16_B1242"/>
<dbReference type="SUPFAM" id="SSF46785">
    <property type="entry name" value="Winged helix' DNA-binding domain"/>
    <property type="match status" value="1"/>
</dbReference>
<feature type="region of interest" description="Disordered" evidence="4">
    <location>
        <begin position="1"/>
        <end position="22"/>
    </location>
</feature>
<dbReference type="Proteomes" id="UP000296079">
    <property type="component" value="Chromosome 2"/>
</dbReference>
<dbReference type="EMBL" id="CP039288">
    <property type="protein sequence ID" value="QCC03903.1"/>
    <property type="molecule type" value="Genomic_DNA"/>
</dbReference>
<keyword evidence="1" id="KW-0805">Transcription regulation</keyword>
<dbReference type="SMART" id="SM00100">
    <property type="entry name" value="cNMP"/>
    <property type="match status" value="1"/>
</dbReference>
<evidence type="ECO:0000313" key="9">
    <source>
        <dbReference type="Proteomes" id="UP000008210"/>
    </source>
</evidence>
<name>Q0K1U2_CUPNH</name>
<dbReference type="Gene3D" id="1.10.10.10">
    <property type="entry name" value="Winged helix-like DNA-binding domain superfamily/Winged helix DNA-binding domain"/>
    <property type="match status" value="1"/>
</dbReference>
<evidence type="ECO:0000256" key="1">
    <source>
        <dbReference type="ARBA" id="ARBA00023015"/>
    </source>
</evidence>
<evidence type="ECO:0000259" key="6">
    <source>
        <dbReference type="PROSITE" id="PS51063"/>
    </source>
</evidence>
<sequence length="250" mass="27201">MGLASPPQRPQPQLAGKLPGTVPPRDDALAAVRAGAWFSQLPPALRQALLDDGSLRRLVAGETLFARGDRFDGLYCVASGTMQIHASGESGKAALLGLLEPGTWFGEICLFDGLPRTHDARAVSATTLWHVTRSSLEQRLAQQPAWWQAFGQLLAAKTRQAFNYVEEAQLLPPAARIARRLAAIAHGYGNLPQIQATQRVRIPQEQLAQMLGLSRQTVNHALRELEARGLLRLEYGGIELLDLPALEALN</sequence>
<keyword evidence="9" id="KW-1185">Reference proteome</keyword>
<organism evidence="7 9">
    <name type="scientific">Cupriavidus necator (strain ATCC 17699 / DSM 428 / KCTC 22496 / NCIMB 10442 / H16 / Stanier 337)</name>
    <name type="common">Ralstonia eutropha</name>
    <dbReference type="NCBI Taxonomy" id="381666"/>
    <lineage>
        <taxon>Bacteria</taxon>
        <taxon>Pseudomonadati</taxon>
        <taxon>Pseudomonadota</taxon>
        <taxon>Betaproteobacteria</taxon>
        <taxon>Burkholderiales</taxon>
        <taxon>Burkholderiaceae</taxon>
        <taxon>Cupriavidus</taxon>
    </lineage>
</organism>
<dbReference type="PROSITE" id="PS50042">
    <property type="entry name" value="CNMP_BINDING_3"/>
    <property type="match status" value="1"/>
</dbReference>
<dbReference type="InterPro" id="IPR018490">
    <property type="entry name" value="cNMP-bd_dom_sf"/>
</dbReference>
<dbReference type="CDD" id="cd00038">
    <property type="entry name" value="CAP_ED"/>
    <property type="match status" value="1"/>
</dbReference>
<dbReference type="RefSeq" id="WP_011617098.1">
    <property type="nucleotide sequence ID" value="NC_008314.1"/>
</dbReference>
<dbReference type="InterPro" id="IPR036388">
    <property type="entry name" value="WH-like_DNA-bd_sf"/>
</dbReference>
<dbReference type="PANTHER" id="PTHR24567:SF74">
    <property type="entry name" value="HTH-TYPE TRANSCRIPTIONAL REGULATOR ARCR"/>
    <property type="match status" value="1"/>
</dbReference>
<dbReference type="Gene3D" id="2.60.120.10">
    <property type="entry name" value="Jelly Rolls"/>
    <property type="match status" value="1"/>
</dbReference>
<protein>
    <submittedName>
        <fullName evidence="8">Crp/Fnr family transcriptional regulator</fullName>
    </submittedName>
    <submittedName>
        <fullName evidence="7">Transcriptional regulator, CRP-family</fullName>
    </submittedName>
</protein>
<keyword evidence="2" id="KW-0238">DNA-binding</keyword>
<dbReference type="Pfam" id="PF00027">
    <property type="entry name" value="cNMP_binding"/>
    <property type="match status" value="1"/>
</dbReference>
<evidence type="ECO:0000256" key="4">
    <source>
        <dbReference type="SAM" id="MobiDB-lite"/>
    </source>
</evidence>
<dbReference type="Proteomes" id="UP000008210">
    <property type="component" value="Chromosome 2"/>
</dbReference>
<dbReference type="EMBL" id="AM260480">
    <property type="protein sequence ID" value="CAJ96032.1"/>
    <property type="molecule type" value="Genomic_DNA"/>
</dbReference>
<dbReference type="GO" id="GO:0003700">
    <property type="term" value="F:DNA-binding transcription factor activity"/>
    <property type="evidence" value="ECO:0007669"/>
    <property type="project" value="InterPro"/>
</dbReference>
<dbReference type="eggNOG" id="COG0664">
    <property type="taxonomic scope" value="Bacteria"/>
</dbReference>
<gene>
    <name evidence="7" type="ordered locus">H16_B1242</name>
    <name evidence="8" type="ORF">E6A55_25490</name>
</gene>
<dbReference type="InterPro" id="IPR014710">
    <property type="entry name" value="RmlC-like_jellyroll"/>
</dbReference>
<evidence type="ECO:0000313" key="7">
    <source>
        <dbReference type="EMBL" id="CAJ96032.1"/>
    </source>
</evidence>
<keyword evidence="3" id="KW-0804">Transcription</keyword>
<dbReference type="SMART" id="SM00419">
    <property type="entry name" value="HTH_CRP"/>
    <property type="match status" value="1"/>
</dbReference>
<evidence type="ECO:0000313" key="8">
    <source>
        <dbReference type="EMBL" id="QCC03903.1"/>
    </source>
</evidence>
<dbReference type="STRING" id="381666.H16_B1242"/>
<proteinExistence type="predicted"/>
<dbReference type="PRINTS" id="PR00035">
    <property type="entry name" value="HTHGNTR"/>
</dbReference>
<dbReference type="InterPro" id="IPR036390">
    <property type="entry name" value="WH_DNA-bd_sf"/>
</dbReference>
<dbReference type="InterPro" id="IPR000595">
    <property type="entry name" value="cNMP-bd_dom"/>
</dbReference>
<dbReference type="SUPFAM" id="SSF51206">
    <property type="entry name" value="cAMP-binding domain-like"/>
    <property type="match status" value="1"/>
</dbReference>
<reference evidence="7 9" key="1">
    <citation type="journal article" date="2006" name="Nat. Biotechnol.">
        <title>Genome sequence of the bioplastic-producing 'Knallgas' bacterium Ralstonia eutropha H16.</title>
        <authorList>
            <person name="Pohlmann A."/>
            <person name="Fricke W.F."/>
            <person name="Reinecke F."/>
            <person name="Kusian B."/>
            <person name="Liesegang H."/>
            <person name="Cramm R."/>
            <person name="Eitinger T."/>
            <person name="Ewering C."/>
            <person name="Potter M."/>
            <person name="Schwartz E."/>
            <person name="Strittmatter A."/>
            <person name="Voss I."/>
            <person name="Gottschalk G."/>
            <person name="Steinbuechel A."/>
            <person name="Friedrich B."/>
            <person name="Bowien B."/>
        </authorList>
    </citation>
    <scope>NUCLEOTIDE SEQUENCE [LARGE SCALE GENOMIC DNA]</scope>
    <source>
        <strain evidence="9">ATCC 17699 / DSM 428 / KCTC 22496 / NCIMB 10442 / H16 / Stanier 337</strain>
        <strain evidence="7">H16</strain>
    </source>
</reference>
<evidence type="ECO:0000259" key="5">
    <source>
        <dbReference type="PROSITE" id="PS50042"/>
    </source>
</evidence>
<reference evidence="8 10" key="2">
    <citation type="submission" date="2019-04" db="EMBL/GenBank/DDBJ databases">
        <title>Long-read de novo sequencing of Cupriavidus necator H16.</title>
        <authorList>
            <person name="Little G.T."/>
            <person name="Ehsaan M."/>
            <person name="Arenas-Lopez C."/>
            <person name="Jawed K."/>
            <person name="Winzer K."/>
            <person name="Kovacs K."/>
            <person name="Malys N."/>
            <person name="Minton N.P."/>
        </authorList>
    </citation>
    <scope>NUCLEOTIDE SEQUENCE [LARGE SCALE GENOMIC DNA]</scope>
    <source>
        <strain evidence="8 10">H16</strain>
    </source>
</reference>
<dbReference type="InterPro" id="IPR050397">
    <property type="entry name" value="Env_Response_Regulators"/>
</dbReference>
<dbReference type="AlphaFoldDB" id="Q0K1U2"/>
<feature type="domain" description="HTH crp-type" evidence="6">
    <location>
        <begin position="171"/>
        <end position="244"/>
    </location>
</feature>
<evidence type="ECO:0000313" key="10">
    <source>
        <dbReference type="Proteomes" id="UP000296079"/>
    </source>
</evidence>
<evidence type="ECO:0000256" key="2">
    <source>
        <dbReference type="ARBA" id="ARBA00023125"/>
    </source>
</evidence>
<dbReference type="InterPro" id="IPR000524">
    <property type="entry name" value="Tscrpt_reg_HTH_GntR"/>
</dbReference>
<evidence type="ECO:0000256" key="3">
    <source>
        <dbReference type="ARBA" id="ARBA00023163"/>
    </source>
</evidence>
<dbReference type="InterPro" id="IPR012318">
    <property type="entry name" value="HTH_CRP"/>
</dbReference>
<dbReference type="OrthoDB" id="6881322at2"/>
<dbReference type="PANTHER" id="PTHR24567">
    <property type="entry name" value="CRP FAMILY TRANSCRIPTIONAL REGULATORY PROTEIN"/>
    <property type="match status" value="1"/>
</dbReference>